<dbReference type="Proteomes" id="UP000656881">
    <property type="component" value="Unassembled WGS sequence"/>
</dbReference>
<protein>
    <submittedName>
        <fullName evidence="2">NAD dependent epimerase/dehydratase</fullName>
    </submittedName>
</protein>
<sequence length="205" mass="21151">MASTALVIGGTGRVGGHAVAKLAALGWRTRSMSRHPRPGDATEAINGDITDPVADRSALAGCDAVIVTVESPYDSHGAHAVLNDGVRMVAGLAAPHGIHCVLVSQIHVTRPDAVPGFEAAAHARALGEEALRTSGTPYTIVRPGRLTDDPGGRTGLRIEQGDTGEGHVTCEDVAEACVRALLAPDVSQGKTFEIYNDAYGPVPAH</sequence>
<name>A0ABQ2M180_9ACTN</name>
<dbReference type="PANTHER" id="PTHR15020">
    <property type="entry name" value="FLAVIN REDUCTASE-RELATED"/>
    <property type="match status" value="1"/>
</dbReference>
<dbReference type="PANTHER" id="PTHR15020:SF50">
    <property type="entry name" value="UPF0659 PROTEIN YMR090W"/>
    <property type="match status" value="1"/>
</dbReference>
<dbReference type="InterPro" id="IPR036291">
    <property type="entry name" value="NAD(P)-bd_dom_sf"/>
</dbReference>
<accession>A0ABQ2M180</accession>
<feature type="domain" description="NAD(P)-binding" evidence="1">
    <location>
        <begin position="9"/>
        <end position="183"/>
    </location>
</feature>
<dbReference type="Gene3D" id="3.40.50.720">
    <property type="entry name" value="NAD(P)-binding Rossmann-like Domain"/>
    <property type="match status" value="1"/>
</dbReference>
<dbReference type="SUPFAM" id="SSF51735">
    <property type="entry name" value="NAD(P)-binding Rossmann-fold domains"/>
    <property type="match status" value="1"/>
</dbReference>
<dbReference type="InterPro" id="IPR016040">
    <property type="entry name" value="NAD(P)-bd_dom"/>
</dbReference>
<dbReference type="EMBL" id="BMNG01000007">
    <property type="protein sequence ID" value="GGO45641.1"/>
    <property type="molecule type" value="Genomic_DNA"/>
</dbReference>
<reference evidence="3" key="1">
    <citation type="journal article" date="2019" name="Int. J. Syst. Evol. Microbiol.">
        <title>The Global Catalogue of Microorganisms (GCM) 10K type strain sequencing project: providing services to taxonomists for standard genome sequencing and annotation.</title>
        <authorList>
            <consortium name="The Broad Institute Genomics Platform"/>
            <consortium name="The Broad Institute Genome Sequencing Center for Infectious Disease"/>
            <person name="Wu L."/>
            <person name="Ma J."/>
        </authorList>
    </citation>
    <scope>NUCLEOTIDE SEQUENCE [LARGE SCALE GENOMIC DNA]</scope>
    <source>
        <strain evidence="3">CGMCC 4.7349</strain>
    </source>
</reference>
<gene>
    <name evidence="2" type="ORF">GCM10012286_34670</name>
</gene>
<evidence type="ECO:0000259" key="1">
    <source>
        <dbReference type="Pfam" id="PF13460"/>
    </source>
</evidence>
<evidence type="ECO:0000313" key="3">
    <source>
        <dbReference type="Proteomes" id="UP000656881"/>
    </source>
</evidence>
<dbReference type="RefSeq" id="WP_189174624.1">
    <property type="nucleotide sequence ID" value="NZ_BMNG01000007.1"/>
</dbReference>
<comment type="caution">
    <text evidence="2">The sequence shown here is derived from an EMBL/GenBank/DDBJ whole genome shotgun (WGS) entry which is preliminary data.</text>
</comment>
<keyword evidence="3" id="KW-1185">Reference proteome</keyword>
<evidence type="ECO:0000313" key="2">
    <source>
        <dbReference type="EMBL" id="GGO45641.1"/>
    </source>
</evidence>
<dbReference type="Pfam" id="PF13460">
    <property type="entry name" value="NAD_binding_10"/>
    <property type="match status" value="1"/>
</dbReference>
<organism evidence="2 3">
    <name type="scientific">Streptomyces lasiicapitis</name>
    <dbReference type="NCBI Taxonomy" id="1923961"/>
    <lineage>
        <taxon>Bacteria</taxon>
        <taxon>Bacillati</taxon>
        <taxon>Actinomycetota</taxon>
        <taxon>Actinomycetes</taxon>
        <taxon>Kitasatosporales</taxon>
        <taxon>Streptomycetaceae</taxon>
        <taxon>Streptomyces</taxon>
    </lineage>
</organism>
<proteinExistence type="predicted"/>